<dbReference type="SUPFAM" id="SSF52738">
    <property type="entry name" value="Methylesterase CheB, C-terminal domain"/>
    <property type="match status" value="1"/>
</dbReference>
<evidence type="ECO:0000256" key="2">
    <source>
        <dbReference type="ARBA" id="ARBA00039140"/>
    </source>
</evidence>
<dbReference type="PATRIC" id="fig|433924.3.peg.4159"/>
<evidence type="ECO:0000256" key="3">
    <source>
        <dbReference type="ARBA" id="ARBA00048267"/>
    </source>
</evidence>
<dbReference type="GO" id="GO:0008984">
    <property type="term" value="F:protein-glutamate methylesterase activity"/>
    <property type="evidence" value="ECO:0007669"/>
    <property type="project" value="UniProtKB-EC"/>
</dbReference>
<feature type="domain" description="CheB-type methylesterase" evidence="5">
    <location>
        <begin position="1"/>
        <end position="165"/>
    </location>
</feature>
<reference evidence="6 7" key="1">
    <citation type="journal article" date="2016" name="Front. Microbiol.">
        <title>Genomic Resource of Rice Seed Associated Bacteria.</title>
        <authorList>
            <person name="Midha S."/>
            <person name="Bansal K."/>
            <person name="Sharma S."/>
            <person name="Kumar N."/>
            <person name="Patil P.P."/>
            <person name="Chaudhry V."/>
            <person name="Patil P.B."/>
        </authorList>
    </citation>
    <scope>NUCLEOTIDE SEQUENCE [LARGE SCALE GENOMIC DNA]</scope>
    <source>
        <strain evidence="6 7">NS331</strain>
    </source>
</reference>
<evidence type="ECO:0000313" key="7">
    <source>
        <dbReference type="Proteomes" id="UP000072741"/>
    </source>
</evidence>
<sequence>MPVVDAVVIGASAGGVDALLRLLADLPTPWRLPMVAVLHLPQDRDSRLAEIFAHRLPIPVCEARDKADVAPGTLHFAPPGYHLGIEAERCFSLSCEPPVHFSRPSIDLLMSSAADAYGPRLAALLLTGANEDGARGLADIGQAGGLTAVQAPDEALAPQMPQAALALRRPDFVLSLALLRRLLIRLDAQHHVH</sequence>
<protein>
    <recommendedName>
        <fullName evidence="2">protein-glutamate methylesterase</fullName>
        <ecNumber evidence="2">3.1.1.61</ecNumber>
    </recommendedName>
</protein>
<dbReference type="GO" id="GO:0005737">
    <property type="term" value="C:cytoplasm"/>
    <property type="evidence" value="ECO:0007669"/>
    <property type="project" value="InterPro"/>
</dbReference>
<dbReference type="InterPro" id="IPR000673">
    <property type="entry name" value="Sig_transdc_resp-reg_Me-estase"/>
</dbReference>
<dbReference type="PANTHER" id="PTHR42872">
    <property type="entry name" value="PROTEIN-GLUTAMATE METHYLESTERASE/PROTEIN-GLUTAMINE GLUTAMINASE"/>
    <property type="match status" value="1"/>
</dbReference>
<dbReference type="EMBL" id="LDSL01000064">
    <property type="protein sequence ID" value="KTT21921.1"/>
    <property type="molecule type" value="Genomic_DNA"/>
</dbReference>
<proteinExistence type="predicted"/>
<keyword evidence="1 4" id="KW-0378">Hydrolase</keyword>
<dbReference type="GO" id="GO:0000156">
    <property type="term" value="F:phosphorelay response regulator activity"/>
    <property type="evidence" value="ECO:0007669"/>
    <property type="project" value="InterPro"/>
</dbReference>
<feature type="active site" evidence="4">
    <location>
        <position position="132"/>
    </location>
</feature>
<evidence type="ECO:0000259" key="5">
    <source>
        <dbReference type="PROSITE" id="PS50122"/>
    </source>
</evidence>
<dbReference type="Gene3D" id="3.40.50.180">
    <property type="entry name" value="Methylesterase CheB, C-terminal domain"/>
    <property type="match status" value="1"/>
</dbReference>
<dbReference type="Proteomes" id="UP000072741">
    <property type="component" value="Unassembled WGS sequence"/>
</dbReference>
<feature type="active site" evidence="4">
    <location>
        <position position="12"/>
    </location>
</feature>
<dbReference type="AlphaFoldDB" id="A0A147GWD1"/>
<keyword evidence="4" id="KW-0145">Chemotaxis</keyword>
<comment type="catalytic activity">
    <reaction evidence="3">
        <text>[protein]-L-glutamate 5-O-methyl ester + H2O = L-glutamyl-[protein] + methanol + H(+)</text>
        <dbReference type="Rhea" id="RHEA:23236"/>
        <dbReference type="Rhea" id="RHEA-COMP:10208"/>
        <dbReference type="Rhea" id="RHEA-COMP:10311"/>
        <dbReference type="ChEBI" id="CHEBI:15377"/>
        <dbReference type="ChEBI" id="CHEBI:15378"/>
        <dbReference type="ChEBI" id="CHEBI:17790"/>
        <dbReference type="ChEBI" id="CHEBI:29973"/>
        <dbReference type="ChEBI" id="CHEBI:82795"/>
        <dbReference type="EC" id="3.1.1.61"/>
    </reaction>
</comment>
<dbReference type="CDD" id="cd16433">
    <property type="entry name" value="CheB"/>
    <property type="match status" value="1"/>
</dbReference>
<dbReference type="EC" id="3.1.1.61" evidence="2"/>
<evidence type="ECO:0000313" key="6">
    <source>
        <dbReference type="EMBL" id="KTT21921.1"/>
    </source>
</evidence>
<dbReference type="Pfam" id="PF01339">
    <property type="entry name" value="CheB_methylest"/>
    <property type="match status" value="1"/>
</dbReference>
<evidence type="ECO:0000256" key="1">
    <source>
        <dbReference type="ARBA" id="ARBA00022801"/>
    </source>
</evidence>
<comment type="caution">
    <text evidence="6">The sequence shown here is derived from an EMBL/GenBank/DDBJ whole genome shotgun (WGS) entry which is preliminary data.</text>
</comment>
<feature type="active site" evidence="4">
    <location>
        <position position="39"/>
    </location>
</feature>
<gene>
    <name evidence="6" type="ORF">NS331_10760</name>
</gene>
<dbReference type="PROSITE" id="PS50122">
    <property type="entry name" value="CHEB"/>
    <property type="match status" value="1"/>
</dbReference>
<organism evidence="6 7">
    <name type="scientific">Pseudacidovorax intermedius</name>
    <dbReference type="NCBI Taxonomy" id="433924"/>
    <lineage>
        <taxon>Bacteria</taxon>
        <taxon>Pseudomonadati</taxon>
        <taxon>Pseudomonadota</taxon>
        <taxon>Betaproteobacteria</taxon>
        <taxon>Burkholderiales</taxon>
        <taxon>Comamonadaceae</taxon>
        <taxon>Pseudacidovorax</taxon>
    </lineage>
</organism>
<dbReference type="InterPro" id="IPR035909">
    <property type="entry name" value="CheB_C"/>
</dbReference>
<accession>A0A147GWD1</accession>
<name>A0A147GWD1_9BURK</name>
<dbReference type="PANTHER" id="PTHR42872:SF6">
    <property type="entry name" value="PROTEIN-GLUTAMATE METHYLESTERASE_PROTEIN-GLUTAMINE GLUTAMINASE"/>
    <property type="match status" value="1"/>
</dbReference>
<evidence type="ECO:0000256" key="4">
    <source>
        <dbReference type="PROSITE-ProRule" id="PRU00050"/>
    </source>
</evidence>
<dbReference type="GO" id="GO:0006935">
    <property type="term" value="P:chemotaxis"/>
    <property type="evidence" value="ECO:0007669"/>
    <property type="project" value="UniProtKB-UniRule"/>
</dbReference>
<keyword evidence="7" id="KW-1185">Reference proteome</keyword>